<evidence type="ECO:0000256" key="9">
    <source>
        <dbReference type="ARBA" id="ARBA00022729"/>
    </source>
</evidence>
<evidence type="ECO:0000256" key="10">
    <source>
        <dbReference type="ARBA" id="ARBA00022737"/>
    </source>
</evidence>
<evidence type="ECO:0000256" key="5">
    <source>
        <dbReference type="ARBA" id="ARBA00022427"/>
    </source>
</evidence>
<keyword evidence="15" id="KW-0325">Glycoprotein</keyword>
<evidence type="ECO:0000256" key="18">
    <source>
        <dbReference type="ARBA" id="ARBA00046718"/>
    </source>
</evidence>
<evidence type="ECO:0000256" key="11">
    <source>
        <dbReference type="ARBA" id="ARBA00022949"/>
    </source>
</evidence>
<dbReference type="InterPro" id="IPR007110">
    <property type="entry name" value="Ig-like_dom"/>
</dbReference>
<name>A0A8C5R9W1_9ANUR</name>
<keyword evidence="11" id="KW-0965">Cell junction</keyword>
<dbReference type="PROSITE" id="PS50835">
    <property type="entry name" value="IG_LIKE"/>
    <property type="match status" value="2"/>
</dbReference>
<dbReference type="GO" id="GO:0005886">
    <property type="term" value="C:plasma membrane"/>
    <property type="evidence" value="ECO:0007669"/>
    <property type="project" value="UniProtKB-SubCell"/>
</dbReference>
<dbReference type="InterPro" id="IPR036179">
    <property type="entry name" value="Ig-like_dom_sf"/>
</dbReference>
<evidence type="ECO:0000256" key="19">
    <source>
        <dbReference type="SAM" id="Phobius"/>
    </source>
</evidence>
<dbReference type="PANTHER" id="PTHR45113:SF1">
    <property type="entry name" value="JUNCTIONAL ADHESION MOLECULE A"/>
    <property type="match status" value="1"/>
</dbReference>
<evidence type="ECO:0000256" key="4">
    <source>
        <dbReference type="ARBA" id="ARBA00016608"/>
    </source>
</evidence>
<reference evidence="21" key="1">
    <citation type="submission" date="2025-08" db="UniProtKB">
        <authorList>
            <consortium name="Ensembl"/>
        </authorList>
    </citation>
    <scope>IDENTIFICATION</scope>
</reference>
<evidence type="ECO:0000256" key="2">
    <source>
        <dbReference type="ARBA" id="ARBA00004435"/>
    </source>
</evidence>
<dbReference type="Ensembl" id="ENSLLET00000050802.1">
    <property type="protein sequence ID" value="ENSLLEP00000048893.1"/>
    <property type="gene ID" value="ENSLLEG00000030778.1"/>
</dbReference>
<keyword evidence="14" id="KW-1015">Disulfide bond</keyword>
<keyword evidence="22" id="KW-1185">Reference proteome</keyword>
<dbReference type="OrthoDB" id="10031887at2759"/>
<organism evidence="21 22">
    <name type="scientific">Leptobrachium leishanense</name>
    <name type="common">Leishan spiny toad</name>
    <dbReference type="NCBI Taxonomy" id="445787"/>
    <lineage>
        <taxon>Eukaryota</taxon>
        <taxon>Metazoa</taxon>
        <taxon>Chordata</taxon>
        <taxon>Craniata</taxon>
        <taxon>Vertebrata</taxon>
        <taxon>Euteleostomi</taxon>
        <taxon>Amphibia</taxon>
        <taxon>Batrachia</taxon>
        <taxon>Anura</taxon>
        <taxon>Pelobatoidea</taxon>
        <taxon>Megophryidae</taxon>
        <taxon>Leptobrachium</taxon>
    </lineage>
</organism>
<dbReference type="GO" id="GO:0090557">
    <property type="term" value="P:establishment of endothelial intestinal barrier"/>
    <property type="evidence" value="ECO:0007669"/>
    <property type="project" value="TreeGrafter"/>
</dbReference>
<dbReference type="Pfam" id="PF13927">
    <property type="entry name" value="Ig_3"/>
    <property type="match status" value="1"/>
</dbReference>
<feature type="domain" description="Ig-like" evidence="20">
    <location>
        <begin position="178"/>
        <end position="274"/>
    </location>
</feature>
<keyword evidence="8 19" id="KW-0812">Transmembrane</keyword>
<dbReference type="AlphaFoldDB" id="A0A8C5R9W1"/>
<evidence type="ECO:0000256" key="17">
    <source>
        <dbReference type="ARBA" id="ARBA00030590"/>
    </source>
</evidence>
<comment type="subunit">
    <text evidence="18">Interacts with the ninth PDZ domain of MPDZ. Interacts with the first PDZ domain of PARD3. The association between PARD3 and PARD6B probably disrupts this interaction. Interacts with ITGAL (via I-domain). Interacts with CD151.</text>
</comment>
<dbReference type="InterPro" id="IPR013106">
    <property type="entry name" value="Ig_V-set"/>
</dbReference>
<proteinExistence type="inferred from homology"/>
<evidence type="ECO:0000256" key="8">
    <source>
        <dbReference type="ARBA" id="ARBA00022692"/>
    </source>
</evidence>
<dbReference type="Gene3D" id="2.60.40.10">
    <property type="entry name" value="Immunoglobulins"/>
    <property type="match status" value="2"/>
</dbReference>
<keyword evidence="5" id="KW-0796">Tight junction</keyword>
<dbReference type="GO" id="GO:0050892">
    <property type="term" value="P:intestinal absorption"/>
    <property type="evidence" value="ECO:0007669"/>
    <property type="project" value="TreeGrafter"/>
</dbReference>
<evidence type="ECO:0000256" key="1">
    <source>
        <dbReference type="ARBA" id="ARBA00004251"/>
    </source>
</evidence>
<dbReference type="PANTHER" id="PTHR45113">
    <property type="entry name" value="JUNCTIONAL ADHESION MOLECULE A"/>
    <property type="match status" value="1"/>
</dbReference>
<protein>
    <recommendedName>
        <fullName evidence="4">Junctional adhesion molecule A</fullName>
    </recommendedName>
    <alternativeName>
        <fullName evidence="17">Junctional adhesion molecule 1</fullName>
    </alternativeName>
</protein>
<feature type="domain" description="Ig-like" evidence="20">
    <location>
        <begin position="70"/>
        <end position="170"/>
    </location>
</feature>
<dbReference type="SMART" id="SM00409">
    <property type="entry name" value="IG"/>
    <property type="match status" value="2"/>
</dbReference>
<feature type="transmembrane region" description="Helical" evidence="19">
    <location>
        <begin position="54"/>
        <end position="72"/>
    </location>
</feature>
<reference evidence="21" key="2">
    <citation type="submission" date="2025-09" db="UniProtKB">
        <authorList>
            <consortium name="Ensembl"/>
        </authorList>
    </citation>
    <scope>IDENTIFICATION</scope>
</reference>
<comment type="similarity">
    <text evidence="3">Belongs to the immunoglobulin superfamily.</text>
</comment>
<evidence type="ECO:0000256" key="14">
    <source>
        <dbReference type="ARBA" id="ARBA00023157"/>
    </source>
</evidence>
<evidence type="ECO:0000259" key="20">
    <source>
        <dbReference type="PROSITE" id="PS50835"/>
    </source>
</evidence>
<keyword evidence="7" id="KW-0597">Phosphoprotein</keyword>
<dbReference type="InterPro" id="IPR003598">
    <property type="entry name" value="Ig_sub2"/>
</dbReference>
<dbReference type="InterPro" id="IPR042456">
    <property type="entry name" value="F11R"/>
</dbReference>
<dbReference type="Proteomes" id="UP000694569">
    <property type="component" value="Unplaced"/>
</dbReference>
<accession>A0A8C5R9W1</accession>
<evidence type="ECO:0000313" key="21">
    <source>
        <dbReference type="Ensembl" id="ENSLLEP00000048893.1"/>
    </source>
</evidence>
<evidence type="ECO:0000313" key="22">
    <source>
        <dbReference type="Proteomes" id="UP000694569"/>
    </source>
</evidence>
<evidence type="ECO:0000256" key="16">
    <source>
        <dbReference type="ARBA" id="ARBA00023319"/>
    </source>
</evidence>
<comment type="subcellular location">
    <subcellularLocation>
        <location evidence="2">Cell junction</location>
        <location evidence="2">Tight junction</location>
    </subcellularLocation>
    <subcellularLocation>
        <location evidence="1">Cell membrane</location>
        <topology evidence="1">Single-pass type I membrane protein</topology>
    </subcellularLocation>
</comment>
<dbReference type="InterPro" id="IPR003599">
    <property type="entry name" value="Ig_sub"/>
</dbReference>
<dbReference type="GO" id="GO:0005923">
    <property type="term" value="C:bicellular tight junction"/>
    <property type="evidence" value="ECO:0007669"/>
    <property type="project" value="UniProtKB-SubCell"/>
</dbReference>
<evidence type="ECO:0000256" key="3">
    <source>
        <dbReference type="ARBA" id="ARBA00008637"/>
    </source>
</evidence>
<dbReference type="FunFam" id="2.60.40.10:FF:000342">
    <property type="entry name" value="Junctional adhesion molecule A"/>
    <property type="match status" value="1"/>
</dbReference>
<evidence type="ECO:0000256" key="6">
    <source>
        <dbReference type="ARBA" id="ARBA00022475"/>
    </source>
</evidence>
<evidence type="ECO:0000256" key="13">
    <source>
        <dbReference type="ARBA" id="ARBA00023136"/>
    </source>
</evidence>
<evidence type="ECO:0000256" key="12">
    <source>
        <dbReference type="ARBA" id="ARBA00022989"/>
    </source>
</evidence>
<dbReference type="InterPro" id="IPR013783">
    <property type="entry name" value="Ig-like_fold"/>
</dbReference>
<dbReference type="GeneTree" id="ENSGT00940000159186"/>
<keyword evidence="9" id="KW-0732">Signal</keyword>
<keyword evidence="12 19" id="KW-1133">Transmembrane helix</keyword>
<keyword evidence="6" id="KW-1003">Cell membrane</keyword>
<keyword evidence="13 19" id="KW-0472">Membrane</keyword>
<keyword evidence="16" id="KW-0393">Immunoglobulin domain</keyword>
<feature type="transmembrane region" description="Helical" evidence="19">
    <location>
        <begin position="282"/>
        <end position="307"/>
    </location>
</feature>
<dbReference type="SMART" id="SM00408">
    <property type="entry name" value="IGc2"/>
    <property type="match status" value="2"/>
</dbReference>
<evidence type="ECO:0000256" key="7">
    <source>
        <dbReference type="ARBA" id="ARBA00022553"/>
    </source>
</evidence>
<dbReference type="GO" id="GO:0090559">
    <property type="term" value="P:regulation of membrane permeability"/>
    <property type="evidence" value="ECO:0007669"/>
    <property type="project" value="TreeGrafter"/>
</dbReference>
<dbReference type="GO" id="GO:0007155">
    <property type="term" value="P:cell adhesion"/>
    <property type="evidence" value="ECO:0007669"/>
    <property type="project" value="InterPro"/>
</dbReference>
<dbReference type="Pfam" id="PF07686">
    <property type="entry name" value="V-set"/>
    <property type="match status" value="1"/>
</dbReference>
<evidence type="ECO:0000256" key="15">
    <source>
        <dbReference type="ARBA" id="ARBA00023180"/>
    </source>
</evidence>
<keyword evidence="10" id="KW-0677">Repeat</keyword>
<dbReference type="SUPFAM" id="SSF48726">
    <property type="entry name" value="Immunoglobulin"/>
    <property type="match status" value="2"/>
</dbReference>
<sequence length="342" mass="37484">MRDGYCKQPIPRAPGCRCGGVKVRLVMSRGGGASCLFVLSFGETRNKKDMESKWLILGWMCCGLISAAYGQASTPIREMNVKQGETAEFSCEYSANFQTPRVEWKFADVNQDAKIIFYEDTVTDSYKDRVVVFPRGLRLSGVSGTSDNGVYTCEVTAKDSSGQPLYLEAKTKLTVLVPPSTPVAQVPTSPTNGGVAILYCIEKSSSPPATFTWFKNQIQMPPNPKDSPTFQNSSYTIDPNSGVLKFEPVTKVDSGEYYCEAKNSQGAQTSAAVRMETHEVNVGGIVAAVIVSLLILALIAFGVWFAYSRGYFGKKTNKKVIYSQPSETRSDRNFQQTSSFLV</sequence>